<accession>A0A5S9IML8</accession>
<dbReference type="RefSeq" id="WP_151968482.1">
    <property type="nucleotide sequence ID" value="NZ_AP019860.1"/>
</dbReference>
<organism evidence="1 2">
    <name type="scientific">Uabimicrobium amorphum</name>
    <dbReference type="NCBI Taxonomy" id="2596890"/>
    <lineage>
        <taxon>Bacteria</taxon>
        <taxon>Pseudomonadati</taxon>
        <taxon>Planctomycetota</taxon>
        <taxon>Candidatus Uabimicrobiia</taxon>
        <taxon>Candidatus Uabimicrobiales</taxon>
        <taxon>Candidatus Uabimicrobiaceae</taxon>
        <taxon>Candidatus Uabimicrobium</taxon>
    </lineage>
</organism>
<proteinExistence type="predicted"/>
<dbReference type="AlphaFoldDB" id="A0A5S9IML8"/>
<dbReference type="KEGG" id="uam:UABAM_02678"/>
<reference evidence="1 2" key="1">
    <citation type="submission" date="2019-08" db="EMBL/GenBank/DDBJ databases">
        <title>Complete genome sequence of Candidatus Uab amorphum.</title>
        <authorList>
            <person name="Shiratori T."/>
            <person name="Suzuki S."/>
            <person name="Kakizawa Y."/>
            <person name="Ishida K."/>
        </authorList>
    </citation>
    <scope>NUCLEOTIDE SEQUENCE [LARGE SCALE GENOMIC DNA]</scope>
    <source>
        <strain evidence="1 2">SRT547</strain>
    </source>
</reference>
<dbReference type="EMBL" id="AP019860">
    <property type="protein sequence ID" value="BBM84321.1"/>
    <property type="molecule type" value="Genomic_DNA"/>
</dbReference>
<dbReference type="Proteomes" id="UP000326354">
    <property type="component" value="Chromosome"/>
</dbReference>
<evidence type="ECO:0000313" key="1">
    <source>
        <dbReference type="EMBL" id="BBM84321.1"/>
    </source>
</evidence>
<gene>
    <name evidence="1" type="ORF">UABAM_02678</name>
</gene>
<sequence length="373" mass="42072">MKKLILTYMFFIACIAQQTSGLEDAKKRFFAATDLNKCLEDGIHIASSEESKILVDALTCDNMIAREAAAILFMLAYRKNERTPAYVSNFKLENLKNGTLYEALFVNLQSENRKMNKFAAKLSIYGLKDEMVAFLNHKLSSTPEDQMTAASFLAFVDKSRCELKEILTSGLDHKSDFTRMQAVVGIGMLKCEKQQQLAKLIAMFPAESSVMKLQIIRSCERSEEGLLATTLLLDALTTELINSTNKDDQSLSYRIINLFHLRNAKGSEVEEKALLCIDSKDKYVYDKAVDVLSNLEITNHEKVQNKMIEVLLDGNRMQQTHEGASRVLKNMAVHLSNATMEKLEQLVAKGSVSNSMIKKIKKKRKKAQKTNDK</sequence>
<protein>
    <submittedName>
        <fullName evidence="1">Uncharacterized protein</fullName>
    </submittedName>
</protein>
<keyword evidence="2" id="KW-1185">Reference proteome</keyword>
<dbReference type="SUPFAM" id="SSF48371">
    <property type="entry name" value="ARM repeat"/>
    <property type="match status" value="1"/>
</dbReference>
<dbReference type="InterPro" id="IPR016024">
    <property type="entry name" value="ARM-type_fold"/>
</dbReference>
<evidence type="ECO:0000313" key="2">
    <source>
        <dbReference type="Proteomes" id="UP000326354"/>
    </source>
</evidence>
<name>A0A5S9IML8_UABAM</name>